<evidence type="ECO:0000313" key="3">
    <source>
        <dbReference type="Proteomes" id="UP000250140"/>
    </source>
</evidence>
<protein>
    <submittedName>
        <fullName evidence="2">Uncharacterized protein</fullName>
    </submittedName>
</protein>
<organism evidence="2 3">
    <name type="scientific">Glonium stellatum</name>
    <dbReference type="NCBI Taxonomy" id="574774"/>
    <lineage>
        <taxon>Eukaryota</taxon>
        <taxon>Fungi</taxon>
        <taxon>Dikarya</taxon>
        <taxon>Ascomycota</taxon>
        <taxon>Pezizomycotina</taxon>
        <taxon>Dothideomycetes</taxon>
        <taxon>Pleosporomycetidae</taxon>
        <taxon>Gloniales</taxon>
        <taxon>Gloniaceae</taxon>
        <taxon>Glonium</taxon>
    </lineage>
</organism>
<reference evidence="2 3" key="1">
    <citation type="journal article" date="2016" name="Nat. Commun.">
        <title>Ectomycorrhizal ecology is imprinted in the genome of the dominant symbiotic fungus Cenococcum geophilum.</title>
        <authorList>
            <consortium name="DOE Joint Genome Institute"/>
            <person name="Peter M."/>
            <person name="Kohler A."/>
            <person name="Ohm R.A."/>
            <person name="Kuo A."/>
            <person name="Krutzmann J."/>
            <person name="Morin E."/>
            <person name="Arend M."/>
            <person name="Barry K.W."/>
            <person name="Binder M."/>
            <person name="Choi C."/>
            <person name="Clum A."/>
            <person name="Copeland A."/>
            <person name="Grisel N."/>
            <person name="Haridas S."/>
            <person name="Kipfer T."/>
            <person name="LaButti K."/>
            <person name="Lindquist E."/>
            <person name="Lipzen A."/>
            <person name="Maire R."/>
            <person name="Meier B."/>
            <person name="Mihaltcheva S."/>
            <person name="Molinier V."/>
            <person name="Murat C."/>
            <person name="Poggeler S."/>
            <person name="Quandt C.A."/>
            <person name="Sperisen C."/>
            <person name="Tritt A."/>
            <person name="Tisserant E."/>
            <person name="Crous P.W."/>
            <person name="Henrissat B."/>
            <person name="Nehls U."/>
            <person name="Egli S."/>
            <person name="Spatafora J.W."/>
            <person name="Grigoriev I.V."/>
            <person name="Martin F.M."/>
        </authorList>
    </citation>
    <scope>NUCLEOTIDE SEQUENCE [LARGE SCALE GENOMIC DNA]</scope>
    <source>
        <strain evidence="2 3">CBS 207.34</strain>
    </source>
</reference>
<dbReference type="EMBL" id="KV750030">
    <property type="protein sequence ID" value="OCL06585.1"/>
    <property type="molecule type" value="Genomic_DNA"/>
</dbReference>
<evidence type="ECO:0000256" key="1">
    <source>
        <dbReference type="SAM" id="MobiDB-lite"/>
    </source>
</evidence>
<name>A0A8E2EXR7_9PEZI</name>
<dbReference type="PANTHER" id="PTHR42085:SF1">
    <property type="entry name" value="F-BOX DOMAIN-CONTAINING PROTEIN"/>
    <property type="match status" value="1"/>
</dbReference>
<feature type="compositionally biased region" description="Pro residues" evidence="1">
    <location>
        <begin position="1"/>
        <end position="22"/>
    </location>
</feature>
<dbReference type="OrthoDB" id="62952at2759"/>
<evidence type="ECO:0000313" key="2">
    <source>
        <dbReference type="EMBL" id="OCL06585.1"/>
    </source>
</evidence>
<dbReference type="InterPro" id="IPR038883">
    <property type="entry name" value="AN11006-like"/>
</dbReference>
<dbReference type="Proteomes" id="UP000250140">
    <property type="component" value="Unassembled WGS sequence"/>
</dbReference>
<gene>
    <name evidence="2" type="ORF">AOQ84DRAFT_223671</name>
</gene>
<keyword evidence="3" id="KW-1185">Reference proteome</keyword>
<feature type="region of interest" description="Disordered" evidence="1">
    <location>
        <begin position="1"/>
        <end position="28"/>
    </location>
</feature>
<feature type="non-terminal residue" evidence="2">
    <location>
        <position position="169"/>
    </location>
</feature>
<dbReference type="PANTHER" id="PTHR42085">
    <property type="entry name" value="F-BOX DOMAIN-CONTAINING PROTEIN"/>
    <property type="match status" value="1"/>
</dbReference>
<sequence length="169" mass="18641">MPPTTPPTTPPTMPPTPPPHPINPQQQSPLLRLPGEIRNMIYLYSLTTALPITDPATGGAAHTTIKSPHHHIPALGTTLLQTCRLINHELDLRPLYTRNTFRFTSVTHTHRFLALLAPEHSRSIRDLEIDVRDTDARHPGPSREWAQYLSWTSNSSSNSNGNGNGNGNG</sequence>
<feature type="region of interest" description="Disordered" evidence="1">
    <location>
        <begin position="150"/>
        <end position="169"/>
    </location>
</feature>
<accession>A0A8E2EXR7</accession>
<dbReference type="AlphaFoldDB" id="A0A8E2EXR7"/>
<proteinExistence type="predicted"/>